<gene>
    <name evidence="9" type="ORF">CF392_06085</name>
</gene>
<evidence type="ECO:0000256" key="3">
    <source>
        <dbReference type="ARBA" id="ARBA00022475"/>
    </source>
</evidence>
<evidence type="ECO:0000256" key="6">
    <source>
        <dbReference type="ARBA" id="ARBA00023136"/>
    </source>
</evidence>
<proteinExistence type="predicted"/>
<evidence type="ECO:0000313" key="9">
    <source>
        <dbReference type="EMBL" id="PAV26400.1"/>
    </source>
</evidence>
<evidence type="ECO:0000259" key="8">
    <source>
        <dbReference type="PROSITE" id="PS50928"/>
    </source>
</evidence>
<organism evidence="9 10">
    <name type="scientific">Tamilnaduibacter salinus</name>
    <dbReference type="NCBI Taxonomy" id="1484056"/>
    <lineage>
        <taxon>Bacteria</taxon>
        <taxon>Pseudomonadati</taxon>
        <taxon>Pseudomonadota</taxon>
        <taxon>Gammaproteobacteria</taxon>
        <taxon>Pseudomonadales</taxon>
        <taxon>Marinobacteraceae</taxon>
        <taxon>Tamilnaduibacter</taxon>
    </lineage>
</organism>
<keyword evidence="3" id="KW-1003">Cell membrane</keyword>
<keyword evidence="4 7" id="KW-0812">Transmembrane</keyword>
<feature type="transmembrane region" description="Helical" evidence="7">
    <location>
        <begin position="237"/>
        <end position="256"/>
    </location>
</feature>
<dbReference type="PROSITE" id="PS50928">
    <property type="entry name" value="ABC_TM1"/>
    <property type="match status" value="1"/>
</dbReference>
<evidence type="ECO:0000256" key="1">
    <source>
        <dbReference type="ARBA" id="ARBA00004651"/>
    </source>
</evidence>
<keyword evidence="10" id="KW-1185">Reference proteome</keyword>
<dbReference type="GO" id="GO:0055085">
    <property type="term" value="P:transmembrane transport"/>
    <property type="evidence" value="ECO:0007669"/>
    <property type="project" value="InterPro"/>
</dbReference>
<sequence>MLASPTVRVTLIVTAVGILCAFLGDLAITTVNPWQDLKDLFLGVVTPDFFSIDQVGVALLRTVAFAFVGVALGSLAGFLLSLVFSSRVIRIGCAFVRAIHELFWALIFLQFFGFHPLTGVLAIAIPYAGIFAKVYSEILEENDPTPERVLPEGTGRLARFLYARIPDALPHLVTYTSYRLECGLRSSAILGFVGLPTLGFYLESSFSQGYYSEVGAILILFYVLIATLRHWARPRLIPAYLVAAPFFLGDGLPIVWGNVSRFFTQDIVPAPIRDGDGLRALGDWLTQLLVNEALPGIWNTLLLTQIALVCTGLVTLIAFPLISRHFGNRVSRGGGHVLLVIARSTPEYMLAYILLQLWGPSMLPAVVALALHNGGIIGHLIGRRSNEIQLRPDAPSGFNRYSYELIPRVYPPFLAFLFYRWEIIMRETAILGILGIHTLGFYVDSAIQEIRFDRAILLILVTALLNIAIDVTSRRVRRYLRLQTRVTCEGH</sequence>
<evidence type="ECO:0000256" key="4">
    <source>
        <dbReference type="ARBA" id="ARBA00022692"/>
    </source>
</evidence>
<dbReference type="PANTHER" id="PTHR30043:SF1">
    <property type="entry name" value="ABC TRANSPORT SYSTEM PERMEASE PROTEIN P69"/>
    <property type="match status" value="1"/>
</dbReference>
<comment type="subcellular location">
    <subcellularLocation>
        <location evidence="1">Cell membrane</location>
        <topology evidence="1">Multi-pass membrane protein</topology>
    </subcellularLocation>
</comment>
<comment type="caution">
    <text evidence="9">The sequence shown here is derived from an EMBL/GenBank/DDBJ whole genome shotgun (WGS) entry which is preliminary data.</text>
</comment>
<keyword evidence="5 7" id="KW-1133">Transmembrane helix</keyword>
<keyword evidence="6 7" id="KW-0472">Membrane</keyword>
<dbReference type="PANTHER" id="PTHR30043">
    <property type="entry name" value="PHOSPHONATES TRANSPORT SYSTEM PERMEASE PROTEIN"/>
    <property type="match status" value="1"/>
</dbReference>
<feature type="transmembrane region" description="Helical" evidence="7">
    <location>
        <begin position="423"/>
        <end position="443"/>
    </location>
</feature>
<keyword evidence="2" id="KW-0813">Transport</keyword>
<evidence type="ECO:0000256" key="2">
    <source>
        <dbReference type="ARBA" id="ARBA00022448"/>
    </source>
</evidence>
<dbReference type="GO" id="GO:0005886">
    <property type="term" value="C:plasma membrane"/>
    <property type="evidence" value="ECO:0007669"/>
    <property type="project" value="UniProtKB-SubCell"/>
</dbReference>
<feature type="transmembrane region" description="Helical" evidence="7">
    <location>
        <begin position="297"/>
        <end position="322"/>
    </location>
</feature>
<evidence type="ECO:0000256" key="5">
    <source>
        <dbReference type="ARBA" id="ARBA00022989"/>
    </source>
</evidence>
<dbReference type="InterPro" id="IPR000515">
    <property type="entry name" value="MetI-like"/>
</dbReference>
<accession>A0A2A2I5K2</accession>
<name>A0A2A2I5K2_9GAMM</name>
<evidence type="ECO:0000256" key="7">
    <source>
        <dbReference type="SAM" id="Phobius"/>
    </source>
</evidence>
<dbReference type="AlphaFoldDB" id="A0A2A2I5K2"/>
<dbReference type="RefSeq" id="WP_095610574.1">
    <property type="nucleotide sequence ID" value="NZ_NMPM01000024.1"/>
</dbReference>
<dbReference type="EMBL" id="NMPM01000024">
    <property type="protein sequence ID" value="PAV26400.1"/>
    <property type="molecule type" value="Genomic_DNA"/>
</dbReference>
<feature type="transmembrane region" description="Helical" evidence="7">
    <location>
        <begin position="455"/>
        <end position="473"/>
    </location>
</feature>
<feature type="transmembrane region" description="Helical" evidence="7">
    <location>
        <begin position="208"/>
        <end position="225"/>
    </location>
</feature>
<feature type="transmembrane region" description="Helical" evidence="7">
    <location>
        <begin position="6"/>
        <end position="28"/>
    </location>
</feature>
<feature type="domain" description="ABC transmembrane type-1" evidence="8">
    <location>
        <begin position="59"/>
        <end position="229"/>
    </location>
</feature>
<feature type="transmembrane region" description="Helical" evidence="7">
    <location>
        <begin position="65"/>
        <end position="84"/>
    </location>
</feature>
<reference evidence="9 10" key="1">
    <citation type="submission" date="2017-07" db="EMBL/GenBank/DDBJ databases">
        <title>Tamlnaduibacter salinus (Mi-7) genome sequencing.</title>
        <authorList>
            <person name="Verma A."/>
            <person name="Krishnamurthi S."/>
        </authorList>
    </citation>
    <scope>NUCLEOTIDE SEQUENCE [LARGE SCALE GENOMIC DNA]</scope>
    <source>
        <strain evidence="9 10">Mi-7</strain>
    </source>
</reference>
<feature type="transmembrane region" description="Helical" evidence="7">
    <location>
        <begin position="361"/>
        <end position="381"/>
    </location>
</feature>
<dbReference type="SUPFAM" id="SSF161098">
    <property type="entry name" value="MetI-like"/>
    <property type="match status" value="2"/>
</dbReference>
<protein>
    <submittedName>
        <fullName evidence="9">ABC transporter permease</fullName>
    </submittedName>
</protein>
<dbReference type="InterPro" id="IPR035906">
    <property type="entry name" value="MetI-like_sf"/>
</dbReference>
<dbReference type="Gene3D" id="1.10.3720.10">
    <property type="entry name" value="MetI-like"/>
    <property type="match status" value="1"/>
</dbReference>
<evidence type="ECO:0000313" key="10">
    <source>
        <dbReference type="Proteomes" id="UP000218332"/>
    </source>
</evidence>
<dbReference type="Proteomes" id="UP000218332">
    <property type="component" value="Unassembled WGS sequence"/>
</dbReference>